<dbReference type="RefSeq" id="WP_207871648.1">
    <property type="nucleotide sequence ID" value="NZ_CP147251.1"/>
</dbReference>
<dbReference type="Pfam" id="PF00664">
    <property type="entry name" value="ABC_membrane"/>
    <property type="match status" value="1"/>
</dbReference>
<feature type="region of interest" description="Disordered" evidence="7">
    <location>
        <begin position="1"/>
        <end position="23"/>
    </location>
</feature>
<dbReference type="InterPro" id="IPR027417">
    <property type="entry name" value="P-loop_NTPase"/>
</dbReference>
<evidence type="ECO:0000313" key="12">
    <source>
        <dbReference type="Proteomes" id="UP000664701"/>
    </source>
</evidence>
<comment type="subcellular location">
    <subcellularLocation>
        <location evidence="1">Cell membrane</location>
        <topology evidence="1">Multi-pass membrane protein</topology>
    </subcellularLocation>
</comment>
<dbReference type="PROSITE" id="PS50893">
    <property type="entry name" value="ABC_TRANSPORTER_2"/>
    <property type="match status" value="1"/>
</dbReference>
<evidence type="ECO:0000256" key="4">
    <source>
        <dbReference type="ARBA" id="ARBA00022840"/>
    </source>
</evidence>
<dbReference type="Gene3D" id="3.40.50.300">
    <property type="entry name" value="P-loop containing nucleotide triphosphate hydrolases"/>
    <property type="match status" value="1"/>
</dbReference>
<organism evidence="11 12">
    <name type="scientific">Candidatus Enterococcus lowellii</name>
    <dbReference type="NCBI Taxonomy" id="2230877"/>
    <lineage>
        <taxon>Bacteria</taxon>
        <taxon>Bacillati</taxon>
        <taxon>Bacillota</taxon>
        <taxon>Bacilli</taxon>
        <taxon>Lactobacillales</taxon>
        <taxon>Enterococcaceae</taxon>
        <taxon>Enterococcus</taxon>
    </lineage>
</organism>
<dbReference type="PROSITE" id="PS00211">
    <property type="entry name" value="ABC_TRANSPORTER_1"/>
    <property type="match status" value="1"/>
</dbReference>
<evidence type="ECO:0000256" key="6">
    <source>
        <dbReference type="ARBA" id="ARBA00023136"/>
    </source>
</evidence>
<keyword evidence="2 8" id="KW-0812">Transmembrane</keyword>
<feature type="domain" description="ABC transporter" evidence="9">
    <location>
        <begin position="384"/>
        <end position="618"/>
    </location>
</feature>
<dbReference type="Pfam" id="PF00005">
    <property type="entry name" value="ABC_tran"/>
    <property type="match status" value="1"/>
</dbReference>
<feature type="transmembrane region" description="Helical" evidence="8">
    <location>
        <begin position="183"/>
        <end position="202"/>
    </location>
</feature>
<evidence type="ECO:0000256" key="2">
    <source>
        <dbReference type="ARBA" id="ARBA00022692"/>
    </source>
</evidence>
<accession>A0ABZ2SHT9</accession>
<evidence type="ECO:0000256" key="3">
    <source>
        <dbReference type="ARBA" id="ARBA00022741"/>
    </source>
</evidence>
<dbReference type="InterPro" id="IPR036640">
    <property type="entry name" value="ABC1_TM_sf"/>
</dbReference>
<feature type="transmembrane region" description="Helical" evidence="8">
    <location>
        <begin position="47"/>
        <end position="65"/>
    </location>
</feature>
<evidence type="ECO:0000259" key="9">
    <source>
        <dbReference type="PROSITE" id="PS50893"/>
    </source>
</evidence>
<feature type="transmembrane region" description="Helical" evidence="8">
    <location>
        <begin position="208"/>
        <end position="227"/>
    </location>
</feature>
<evidence type="ECO:0000259" key="10">
    <source>
        <dbReference type="PROSITE" id="PS50929"/>
    </source>
</evidence>
<dbReference type="PANTHER" id="PTHR43394">
    <property type="entry name" value="ATP-DEPENDENT PERMEASE MDL1, MITOCHONDRIAL"/>
    <property type="match status" value="1"/>
</dbReference>
<sequence length="625" mass="70112">MSKEKTQSTHGGPGSGGPGHGMGMKPQKANNFWGTTKRLFRYMSKRSYAIILVFVLAIAAVVFQIQTPKVLGQATTEIFNGVMAGMKQIKLGEQISSFPIDFDKIGEIILIVIGMYIISAIFNFFQQFIMTRVSQRTVYEMRRDLDEKMSRLPISYYDTHSNGDIMSRAINDMDNIAGTLQQNLTQFVTSIVTFIGVLWMMLTISWQLTLVALATVPLSLIVVMLVAPKSQKHFATQQKSLGLLNDQVEETYGGHTVVKTFNHEKADQEVFEVENEKLYEAGWKAQFISAMIMPLMNFVKNLGYVFVAVLGGIKVANGNMNLGDVQAFLQYTNQFSQPITQIASLINTIQSTVASAERVFEILDEEEMINEPSLLPIEENDYKVRFENVQFGYNEDKLLMTDFNLDVKAGEMVAIVGPTGAGKTTLINLLERFYDVSGGSIRYEGKDTRDYTRDELRNHFSMVLQDTWLFTGTIYDNILYGNEHATKEQVIAAAKAAHVDEFVRKLPDGYETVLNEEASNISQGQRQLITIARAFLANPDVLILDEATSSVDTRTEILIQQAMNRLLENRTSFVVAHRLSTIRDADNIIVMNQGSIIETGNHDSLMAKNGFYADLYNSQFSEEVA</sequence>
<dbReference type="PANTHER" id="PTHR43394:SF1">
    <property type="entry name" value="ATP-BINDING CASSETTE SUB-FAMILY B MEMBER 10, MITOCHONDRIAL"/>
    <property type="match status" value="1"/>
</dbReference>
<evidence type="ECO:0000256" key="8">
    <source>
        <dbReference type="SAM" id="Phobius"/>
    </source>
</evidence>
<feature type="domain" description="ABC transmembrane type-1" evidence="10">
    <location>
        <begin position="51"/>
        <end position="351"/>
    </location>
</feature>
<dbReference type="SMART" id="SM00382">
    <property type="entry name" value="AAA"/>
    <property type="match status" value="1"/>
</dbReference>
<evidence type="ECO:0000256" key="7">
    <source>
        <dbReference type="SAM" id="MobiDB-lite"/>
    </source>
</evidence>
<reference evidence="11 12" key="1">
    <citation type="submission" date="2021-03" db="EMBL/GenBank/DDBJ databases">
        <authorList>
            <person name="Gilmore M.S."/>
            <person name="Schwartzman J."/>
            <person name="Van Tyne D."/>
            <person name="Martin M."/>
            <person name="Earl A.M."/>
            <person name="Manson A.L."/>
            <person name="Straub T."/>
            <person name="Salamzade R."/>
            <person name="Saavedra J."/>
            <person name="Lebreton F."/>
            <person name="Prichula J."/>
            <person name="Schaufler K."/>
            <person name="Gaca A."/>
            <person name="Sgardioli B."/>
            <person name="Wagenaar J."/>
            <person name="Strong T."/>
        </authorList>
    </citation>
    <scope>NUCLEOTIDE SEQUENCE [LARGE SCALE GENOMIC DNA]</scope>
    <source>
        <strain evidence="11 12">DIV2402</strain>
    </source>
</reference>
<dbReference type="InterPro" id="IPR017871">
    <property type="entry name" value="ABC_transporter-like_CS"/>
</dbReference>
<keyword evidence="5 8" id="KW-1133">Transmembrane helix</keyword>
<reference evidence="11 12" key="2">
    <citation type="submission" date="2024-03" db="EMBL/GenBank/DDBJ databases">
        <title>The Genome Sequence of Enterococcus sp. DIV2402.</title>
        <authorList>
            <consortium name="The Broad Institute Genomics Platform"/>
            <consortium name="The Broad Institute Microbial Omics Core"/>
            <consortium name="The Broad Institute Genomic Center for Infectious Diseases"/>
            <person name="Earl A."/>
            <person name="Manson A."/>
            <person name="Gilmore M."/>
            <person name="Schwartman J."/>
            <person name="Shea T."/>
            <person name="Abouelleil A."/>
            <person name="Cao P."/>
            <person name="Chapman S."/>
            <person name="Cusick C."/>
            <person name="Young S."/>
            <person name="Neafsey D."/>
            <person name="Nusbaum C."/>
            <person name="Birren B."/>
        </authorList>
    </citation>
    <scope>NUCLEOTIDE SEQUENCE [LARGE SCALE GENOMIC DNA]</scope>
    <source>
        <strain evidence="11 12">DIV2402</strain>
    </source>
</reference>
<name>A0ABZ2SHT9_9ENTE</name>
<dbReference type="InterPro" id="IPR039421">
    <property type="entry name" value="Type_1_exporter"/>
</dbReference>
<dbReference type="PROSITE" id="PS50929">
    <property type="entry name" value="ABC_TM1F"/>
    <property type="match status" value="1"/>
</dbReference>
<evidence type="ECO:0000313" key="11">
    <source>
        <dbReference type="EMBL" id="WYJ75465.1"/>
    </source>
</evidence>
<dbReference type="InterPro" id="IPR003593">
    <property type="entry name" value="AAA+_ATPase"/>
</dbReference>
<evidence type="ECO:0000256" key="5">
    <source>
        <dbReference type="ARBA" id="ARBA00022989"/>
    </source>
</evidence>
<evidence type="ECO:0000256" key="1">
    <source>
        <dbReference type="ARBA" id="ARBA00004651"/>
    </source>
</evidence>
<proteinExistence type="predicted"/>
<keyword evidence="6 8" id="KW-0472">Membrane</keyword>
<dbReference type="SUPFAM" id="SSF52540">
    <property type="entry name" value="P-loop containing nucleoside triphosphate hydrolases"/>
    <property type="match status" value="1"/>
</dbReference>
<dbReference type="InterPro" id="IPR011527">
    <property type="entry name" value="ABC1_TM_dom"/>
</dbReference>
<dbReference type="GO" id="GO:0005524">
    <property type="term" value="F:ATP binding"/>
    <property type="evidence" value="ECO:0007669"/>
    <property type="project" value="UniProtKB-KW"/>
</dbReference>
<keyword evidence="12" id="KW-1185">Reference proteome</keyword>
<dbReference type="InterPro" id="IPR003439">
    <property type="entry name" value="ABC_transporter-like_ATP-bd"/>
</dbReference>
<gene>
    <name evidence="11" type="ORF">DOK78_000040</name>
</gene>
<feature type="compositionally biased region" description="Gly residues" evidence="7">
    <location>
        <begin position="11"/>
        <end position="22"/>
    </location>
</feature>
<dbReference type="EMBL" id="CP147251">
    <property type="protein sequence ID" value="WYJ75465.1"/>
    <property type="molecule type" value="Genomic_DNA"/>
</dbReference>
<protein>
    <submittedName>
        <fullName evidence="11">ABC transporter ATP-binding/permease</fullName>
    </submittedName>
</protein>
<keyword evidence="3" id="KW-0547">Nucleotide-binding</keyword>
<keyword evidence="4 11" id="KW-0067">ATP-binding</keyword>
<dbReference type="SUPFAM" id="SSF90123">
    <property type="entry name" value="ABC transporter transmembrane region"/>
    <property type="match status" value="1"/>
</dbReference>
<dbReference type="Gene3D" id="1.20.1560.10">
    <property type="entry name" value="ABC transporter type 1, transmembrane domain"/>
    <property type="match status" value="1"/>
</dbReference>
<feature type="transmembrane region" description="Helical" evidence="8">
    <location>
        <begin position="105"/>
        <end position="125"/>
    </location>
</feature>
<dbReference type="Proteomes" id="UP000664701">
    <property type="component" value="Chromosome"/>
</dbReference>
<dbReference type="CDD" id="cd18547">
    <property type="entry name" value="ABC_6TM_Tm288_like"/>
    <property type="match status" value="1"/>
</dbReference>
<dbReference type="CDD" id="cd03254">
    <property type="entry name" value="ABCC_Glucan_exporter_like"/>
    <property type="match status" value="1"/>
</dbReference>